<protein>
    <submittedName>
        <fullName evidence="1">Uncharacterized protein</fullName>
    </submittedName>
</protein>
<gene>
    <name evidence="1" type="ORF">AVJ23_03625</name>
</gene>
<proteinExistence type="predicted"/>
<dbReference type="Proteomes" id="UP000054396">
    <property type="component" value="Unassembled WGS sequence"/>
</dbReference>
<dbReference type="AlphaFoldDB" id="A0A0W7WQG1"/>
<accession>A0A0W7WQG1</accession>
<dbReference type="EMBL" id="LPXO01000001">
    <property type="protein sequence ID" value="KUF12809.1"/>
    <property type="molecule type" value="Genomic_DNA"/>
</dbReference>
<dbReference type="STRING" id="1685382.AVJ23_03625"/>
<name>A0A0W7WQG1_9RHOB</name>
<reference evidence="1 2" key="1">
    <citation type="submission" date="2015-12" db="EMBL/GenBank/DDBJ databases">
        <authorList>
            <person name="Shamseldin A."/>
            <person name="Moawad H."/>
            <person name="Abd El-Rahim W.M."/>
            <person name="Sadowsky M.J."/>
        </authorList>
    </citation>
    <scope>NUCLEOTIDE SEQUENCE [LARGE SCALE GENOMIC DNA]</scope>
    <source>
        <strain evidence="1 2">SJ5A-1</strain>
    </source>
</reference>
<dbReference type="OrthoDB" id="7874397at2"/>
<evidence type="ECO:0000313" key="1">
    <source>
        <dbReference type="EMBL" id="KUF12809.1"/>
    </source>
</evidence>
<keyword evidence="2" id="KW-1185">Reference proteome</keyword>
<evidence type="ECO:0000313" key="2">
    <source>
        <dbReference type="Proteomes" id="UP000054396"/>
    </source>
</evidence>
<dbReference type="RefSeq" id="WP_058860752.1">
    <property type="nucleotide sequence ID" value="NZ_LPXO01000001.1"/>
</dbReference>
<comment type="caution">
    <text evidence="1">The sequence shown here is derived from an EMBL/GenBank/DDBJ whole genome shotgun (WGS) entry which is preliminary data.</text>
</comment>
<organism evidence="1 2">
    <name type="scientific">Pseudoponticoccus marisrubri</name>
    <dbReference type="NCBI Taxonomy" id="1685382"/>
    <lineage>
        <taxon>Bacteria</taxon>
        <taxon>Pseudomonadati</taxon>
        <taxon>Pseudomonadota</taxon>
        <taxon>Alphaproteobacteria</taxon>
        <taxon>Rhodobacterales</taxon>
        <taxon>Roseobacteraceae</taxon>
        <taxon>Pseudoponticoccus</taxon>
    </lineage>
</organism>
<sequence length="150" mass="16131">MTLHVKPRGGAAVGHMADLDGVEAAAVLCLRLWSEAEAHDRARKDPSEARALDLFAQIAQLMVRFGRRPLMRHSVGCVCLGADEACFAQLVGAASEGAREDAMLMATLIVRPDMAPALIALAEEFGLLLRRMTPPAGHGGQDRPNTQRLH</sequence>